<dbReference type="GO" id="GO:0005524">
    <property type="term" value="F:ATP binding"/>
    <property type="evidence" value="ECO:0007669"/>
    <property type="project" value="UniProtKB-KW"/>
</dbReference>
<evidence type="ECO:0000256" key="4">
    <source>
        <dbReference type="ARBA" id="ARBA00022840"/>
    </source>
</evidence>
<evidence type="ECO:0000313" key="7">
    <source>
        <dbReference type="Proteomes" id="UP001420932"/>
    </source>
</evidence>
<dbReference type="GO" id="GO:0031297">
    <property type="term" value="P:replication fork processing"/>
    <property type="evidence" value="ECO:0007669"/>
    <property type="project" value="TreeGrafter"/>
</dbReference>
<gene>
    <name evidence="6" type="ORF">Syun_004029</name>
</gene>
<dbReference type="EMBL" id="JBBNAF010000002">
    <property type="protein sequence ID" value="KAK9163127.1"/>
    <property type="molecule type" value="Genomic_DNA"/>
</dbReference>
<evidence type="ECO:0000256" key="1">
    <source>
        <dbReference type="ARBA" id="ARBA00022741"/>
    </source>
</evidence>
<keyword evidence="7" id="KW-1185">Reference proteome</keyword>
<dbReference type="GO" id="GO:0016787">
    <property type="term" value="F:hydrolase activity"/>
    <property type="evidence" value="ECO:0007669"/>
    <property type="project" value="UniProtKB-KW"/>
</dbReference>
<dbReference type="Proteomes" id="UP001420932">
    <property type="component" value="Unassembled WGS sequence"/>
</dbReference>
<evidence type="ECO:0000256" key="5">
    <source>
        <dbReference type="SAM" id="MobiDB-lite"/>
    </source>
</evidence>
<dbReference type="PANTHER" id="PTHR45766:SF3">
    <property type="entry name" value="DNA ANNEALING HELICASE AND ENDONUCLEASE ZRANB3"/>
    <property type="match status" value="1"/>
</dbReference>
<sequence>MLKHEETENERFKVEMMMCVFDSSSRGRNFTSVCQYARVGSYTGRPFGIPEESHYVTFAWRDGCCLYSCSQGVFGIYQGASNHEELHNLMKATIMIRRLKKHVLSELPVKRRQQGQMECIHGIRAVLIEEEDEREPCWKSLMGSKHGETERERFKLEDTIHHLVRHPVDDLVNDPVDYTTSRDSQSRHSGHSNARSRDDATPHAQSSQG</sequence>
<evidence type="ECO:0000256" key="3">
    <source>
        <dbReference type="ARBA" id="ARBA00022806"/>
    </source>
</evidence>
<keyword evidence="3" id="KW-0347">Helicase</keyword>
<feature type="region of interest" description="Disordered" evidence="5">
    <location>
        <begin position="171"/>
        <end position="209"/>
    </location>
</feature>
<evidence type="ECO:0000313" key="6">
    <source>
        <dbReference type="EMBL" id="KAK9163127.1"/>
    </source>
</evidence>
<dbReference type="GO" id="GO:0004386">
    <property type="term" value="F:helicase activity"/>
    <property type="evidence" value="ECO:0007669"/>
    <property type="project" value="UniProtKB-KW"/>
</dbReference>
<dbReference type="AlphaFoldDB" id="A0AAP0L3S3"/>
<reference evidence="6 7" key="1">
    <citation type="submission" date="2024-01" db="EMBL/GenBank/DDBJ databases">
        <title>Genome assemblies of Stephania.</title>
        <authorList>
            <person name="Yang L."/>
        </authorList>
    </citation>
    <scope>NUCLEOTIDE SEQUENCE [LARGE SCALE GENOMIC DNA]</scope>
    <source>
        <strain evidence="6">YNDBR</strain>
        <tissue evidence="6">Leaf</tissue>
    </source>
</reference>
<dbReference type="GO" id="GO:0004520">
    <property type="term" value="F:DNA endonuclease activity"/>
    <property type="evidence" value="ECO:0007669"/>
    <property type="project" value="TreeGrafter"/>
</dbReference>
<organism evidence="6 7">
    <name type="scientific">Stephania yunnanensis</name>
    <dbReference type="NCBI Taxonomy" id="152371"/>
    <lineage>
        <taxon>Eukaryota</taxon>
        <taxon>Viridiplantae</taxon>
        <taxon>Streptophyta</taxon>
        <taxon>Embryophyta</taxon>
        <taxon>Tracheophyta</taxon>
        <taxon>Spermatophyta</taxon>
        <taxon>Magnoliopsida</taxon>
        <taxon>Ranunculales</taxon>
        <taxon>Menispermaceae</taxon>
        <taxon>Menispermoideae</taxon>
        <taxon>Cissampelideae</taxon>
        <taxon>Stephania</taxon>
    </lineage>
</organism>
<dbReference type="GO" id="GO:0006281">
    <property type="term" value="P:DNA repair"/>
    <property type="evidence" value="ECO:0007669"/>
    <property type="project" value="TreeGrafter"/>
</dbReference>
<evidence type="ECO:0000256" key="2">
    <source>
        <dbReference type="ARBA" id="ARBA00022801"/>
    </source>
</evidence>
<protein>
    <submittedName>
        <fullName evidence="6">Uncharacterized protein</fullName>
    </submittedName>
</protein>
<dbReference type="GO" id="GO:0043596">
    <property type="term" value="C:nuclear replication fork"/>
    <property type="evidence" value="ECO:0007669"/>
    <property type="project" value="TreeGrafter"/>
</dbReference>
<keyword evidence="1" id="KW-0547">Nucleotide-binding</keyword>
<name>A0AAP0L3S3_9MAGN</name>
<keyword evidence="2" id="KW-0378">Hydrolase</keyword>
<dbReference type="PANTHER" id="PTHR45766">
    <property type="entry name" value="DNA ANNEALING HELICASE AND ENDONUCLEASE ZRANB3 FAMILY MEMBER"/>
    <property type="match status" value="1"/>
</dbReference>
<comment type="caution">
    <text evidence="6">The sequence shown here is derived from an EMBL/GenBank/DDBJ whole genome shotgun (WGS) entry which is preliminary data.</text>
</comment>
<keyword evidence="4" id="KW-0067">ATP-binding</keyword>
<proteinExistence type="predicted"/>
<accession>A0AAP0L3S3</accession>